<dbReference type="Proteomes" id="UP000443423">
    <property type="component" value="Unassembled WGS sequence"/>
</dbReference>
<comment type="caution">
    <text evidence="1">The sequence shown here is derived from an EMBL/GenBank/DDBJ whole genome shotgun (WGS) entry which is preliminary data.</text>
</comment>
<reference evidence="1 2" key="1">
    <citation type="submission" date="2019-11" db="EMBL/GenBank/DDBJ databases">
        <title>Whole genome sequence of Haloferax sp. MBLA0078.</title>
        <authorList>
            <person name="Seo M.-J."/>
            <person name="Cho E.-S."/>
        </authorList>
    </citation>
    <scope>NUCLEOTIDE SEQUENCE [LARGE SCALE GENOMIC DNA]</scope>
    <source>
        <strain evidence="1 2">MBLA0078</strain>
    </source>
</reference>
<name>A0A6A8G256_9EURY</name>
<accession>A0A6A8G256</accession>
<evidence type="ECO:0000313" key="1">
    <source>
        <dbReference type="EMBL" id="MRW95174.1"/>
    </source>
</evidence>
<dbReference type="EMBL" id="WKJQ01000001">
    <property type="protein sequence ID" value="MRW95174.1"/>
    <property type="molecule type" value="Genomic_DNA"/>
</dbReference>
<dbReference type="OrthoDB" id="317655at2157"/>
<sequence length="152" mass="17174">MPSRRQVLAGAVAGLGMLAYGGNHLYQSSRPMLYLRLRNYDDEPHTVSTRLVRRDATELSEGTVFTDTTQLDARDDGEEHVPWAKVFTRAPARPYIVQVELAQDGSSEEFTFIPDCERGNYGADEPEVVIEITDSGDIRMERQWCGSDSLWF</sequence>
<protein>
    <submittedName>
        <fullName evidence="1">Uncharacterized protein</fullName>
    </submittedName>
</protein>
<dbReference type="RefSeq" id="WP_151108841.1">
    <property type="nucleotide sequence ID" value="NZ_WKJQ01000001.1"/>
</dbReference>
<organism evidence="1 2">
    <name type="scientific">Haloferax marinum</name>
    <dbReference type="NCBI Taxonomy" id="2666143"/>
    <lineage>
        <taxon>Archaea</taxon>
        <taxon>Methanobacteriati</taxon>
        <taxon>Methanobacteriota</taxon>
        <taxon>Stenosarchaea group</taxon>
        <taxon>Halobacteria</taxon>
        <taxon>Halobacteriales</taxon>
        <taxon>Haloferacaceae</taxon>
        <taxon>Haloferax</taxon>
    </lineage>
</organism>
<gene>
    <name evidence="1" type="ORF">GJR99_01140</name>
</gene>
<evidence type="ECO:0000313" key="2">
    <source>
        <dbReference type="Proteomes" id="UP000443423"/>
    </source>
</evidence>
<keyword evidence="2" id="KW-1185">Reference proteome</keyword>
<dbReference type="AlphaFoldDB" id="A0A6A8G256"/>
<proteinExistence type="predicted"/>